<keyword evidence="2 6" id="KW-0479">Metal-binding</keyword>
<dbReference type="EMBL" id="DVLY01000170">
    <property type="protein sequence ID" value="HIT98516.1"/>
    <property type="molecule type" value="Genomic_DNA"/>
</dbReference>
<feature type="binding site" evidence="6">
    <location>
        <position position="87"/>
    </location>
    <ligand>
        <name>Mg(2+)</name>
        <dbReference type="ChEBI" id="CHEBI:18420"/>
        <label>1</label>
        <note>catalytic</note>
    </ligand>
</feature>
<dbReference type="InterPro" id="IPR020583">
    <property type="entry name" value="Inositol_monoP_metal-BS"/>
</dbReference>
<dbReference type="PANTHER" id="PTHR43028:SF5">
    <property type="entry name" value="3'(2'),5'-BISPHOSPHATE NUCLEOTIDASE 1"/>
    <property type="match status" value="1"/>
</dbReference>
<evidence type="ECO:0000313" key="8">
    <source>
        <dbReference type="Proteomes" id="UP000824161"/>
    </source>
</evidence>
<protein>
    <recommendedName>
        <fullName evidence="4">3'(2'),5-bisphosphonucleoside 3'(2')-phosphohydrolase</fullName>
    </recommendedName>
    <alternativeName>
        <fullName evidence="5">DPNPase</fullName>
    </alternativeName>
</protein>
<dbReference type="Pfam" id="PF00459">
    <property type="entry name" value="Inositol_P"/>
    <property type="match status" value="1"/>
</dbReference>
<dbReference type="Gene3D" id="3.30.540.10">
    <property type="entry name" value="Fructose-1,6-Bisphosphatase, subunit A, domain 1"/>
    <property type="match status" value="1"/>
</dbReference>
<dbReference type="GO" id="GO:0008441">
    <property type="term" value="F:3'(2'),5'-bisphosphate nucleotidase activity"/>
    <property type="evidence" value="ECO:0007669"/>
    <property type="project" value="UniProtKB-EC"/>
</dbReference>
<feature type="binding site" evidence="6">
    <location>
        <position position="89"/>
    </location>
    <ligand>
        <name>Mg(2+)</name>
        <dbReference type="ChEBI" id="CHEBI:18420"/>
        <label>1</label>
        <note>catalytic</note>
    </ligand>
</feature>
<reference evidence="7" key="2">
    <citation type="journal article" date="2021" name="PeerJ">
        <title>Extensive microbial diversity within the chicken gut microbiome revealed by metagenomics and culture.</title>
        <authorList>
            <person name="Gilroy R."/>
            <person name="Ravi A."/>
            <person name="Getino M."/>
            <person name="Pursley I."/>
            <person name="Horton D.L."/>
            <person name="Alikhan N.F."/>
            <person name="Baker D."/>
            <person name="Gharbi K."/>
            <person name="Hall N."/>
            <person name="Watson M."/>
            <person name="Adriaenssens E.M."/>
            <person name="Foster-Nyarko E."/>
            <person name="Jarju S."/>
            <person name="Secka A."/>
            <person name="Antonio M."/>
            <person name="Oren A."/>
            <person name="Chaudhuri R.R."/>
            <person name="La Ragione R."/>
            <person name="Hildebrand F."/>
            <person name="Pallen M.J."/>
        </authorList>
    </citation>
    <scope>NUCLEOTIDE SEQUENCE</scope>
    <source>
        <strain evidence="7">1383</strain>
    </source>
</reference>
<dbReference type="GO" id="GO:0000103">
    <property type="term" value="P:sulfate assimilation"/>
    <property type="evidence" value="ECO:0007669"/>
    <property type="project" value="TreeGrafter"/>
</dbReference>
<gene>
    <name evidence="7" type="ORF">IAC44_06740</name>
</gene>
<dbReference type="InterPro" id="IPR050725">
    <property type="entry name" value="CysQ/Inositol_MonoPase"/>
</dbReference>
<evidence type="ECO:0000256" key="4">
    <source>
        <dbReference type="ARBA" id="ARBA00041694"/>
    </source>
</evidence>
<comment type="catalytic activity">
    <reaction evidence="1">
        <text>adenosine 3',5'-bisphosphate + H2O = AMP + phosphate</text>
        <dbReference type="Rhea" id="RHEA:10040"/>
        <dbReference type="ChEBI" id="CHEBI:15377"/>
        <dbReference type="ChEBI" id="CHEBI:43474"/>
        <dbReference type="ChEBI" id="CHEBI:58343"/>
        <dbReference type="ChEBI" id="CHEBI:456215"/>
        <dbReference type="EC" id="3.1.3.7"/>
    </reaction>
</comment>
<dbReference type="Proteomes" id="UP000824161">
    <property type="component" value="Unassembled WGS sequence"/>
</dbReference>
<evidence type="ECO:0000256" key="3">
    <source>
        <dbReference type="ARBA" id="ARBA00022842"/>
    </source>
</evidence>
<dbReference type="CDD" id="cd01638">
    <property type="entry name" value="CysQ"/>
    <property type="match status" value="1"/>
</dbReference>
<dbReference type="AlphaFoldDB" id="A0A9D1HAJ1"/>
<dbReference type="PROSITE" id="PS00629">
    <property type="entry name" value="IMP_1"/>
    <property type="match status" value="1"/>
</dbReference>
<name>A0A9D1HAJ1_9FLAO</name>
<dbReference type="Gene3D" id="3.40.190.80">
    <property type="match status" value="1"/>
</dbReference>
<dbReference type="InterPro" id="IPR000760">
    <property type="entry name" value="Inositol_monophosphatase-like"/>
</dbReference>
<evidence type="ECO:0000313" key="7">
    <source>
        <dbReference type="EMBL" id="HIT98516.1"/>
    </source>
</evidence>
<evidence type="ECO:0000256" key="6">
    <source>
        <dbReference type="PIRSR" id="PIRSR600760-2"/>
    </source>
</evidence>
<dbReference type="GO" id="GO:0046872">
    <property type="term" value="F:metal ion binding"/>
    <property type="evidence" value="ECO:0007669"/>
    <property type="project" value="UniProtKB-KW"/>
</dbReference>
<organism evidence="7 8">
    <name type="scientific">Candidatus Merdimorpha stercoravium</name>
    <dbReference type="NCBI Taxonomy" id="2840863"/>
    <lineage>
        <taxon>Bacteria</taxon>
        <taxon>Pseudomonadati</taxon>
        <taxon>Bacteroidota</taxon>
        <taxon>Flavobacteriia</taxon>
        <taxon>Flavobacteriales</taxon>
        <taxon>Candidatus Merdimorpha</taxon>
    </lineage>
</organism>
<comment type="cofactor">
    <cofactor evidence="6">
        <name>Mg(2+)</name>
        <dbReference type="ChEBI" id="CHEBI:18420"/>
    </cofactor>
</comment>
<feature type="non-terminal residue" evidence="7">
    <location>
        <position position="251"/>
    </location>
</feature>
<keyword evidence="3 6" id="KW-0460">Magnesium</keyword>
<evidence type="ECO:0000256" key="1">
    <source>
        <dbReference type="ARBA" id="ARBA00001625"/>
    </source>
</evidence>
<dbReference type="PANTHER" id="PTHR43028">
    <property type="entry name" value="3'(2'),5'-BISPHOSPHATE NUCLEOTIDASE 1"/>
    <property type="match status" value="1"/>
</dbReference>
<dbReference type="GO" id="GO:0050427">
    <property type="term" value="P:3'-phosphoadenosine 5'-phosphosulfate metabolic process"/>
    <property type="evidence" value="ECO:0007669"/>
    <property type="project" value="TreeGrafter"/>
</dbReference>
<feature type="binding site" evidence="6">
    <location>
        <position position="67"/>
    </location>
    <ligand>
        <name>Mg(2+)</name>
        <dbReference type="ChEBI" id="CHEBI:18420"/>
        <label>1</label>
        <note>catalytic</note>
    </ligand>
</feature>
<feature type="binding site" evidence="6">
    <location>
        <position position="226"/>
    </location>
    <ligand>
        <name>Mg(2+)</name>
        <dbReference type="ChEBI" id="CHEBI:18420"/>
        <label>1</label>
        <note>catalytic</note>
    </ligand>
</feature>
<feature type="binding site" evidence="6">
    <location>
        <position position="90"/>
    </location>
    <ligand>
        <name>Mg(2+)</name>
        <dbReference type="ChEBI" id="CHEBI:18420"/>
        <label>2</label>
    </ligand>
</feature>
<proteinExistence type="predicted"/>
<dbReference type="SUPFAM" id="SSF56655">
    <property type="entry name" value="Carbohydrate phosphatase"/>
    <property type="match status" value="1"/>
</dbReference>
<evidence type="ECO:0000256" key="2">
    <source>
        <dbReference type="ARBA" id="ARBA00022723"/>
    </source>
</evidence>
<sequence length="251" mass="27183">MIPSRQKILLTMVNAATTAGAEIVKVKSGQYSVREKADLSPVTDADYAAQNTIAAMLFPLGIPMISEESAAADFSVRGLWDRVFIIDPLDGTKEFINGSHQYGVNIALVEQGTPVAGVIFLPEDGLLYVGATDFPALRLACAAGQQFDSLEQLQGVKLPCGPYPDHYVLLVSKSRRTPQMEEYIADFARQHPQAEILPMASCVKYCAIAEGRAHRYTRYGSVMEWDTAAGDALLRSLGLALCSIADGKPLE</sequence>
<evidence type="ECO:0000256" key="5">
    <source>
        <dbReference type="ARBA" id="ARBA00042530"/>
    </source>
</evidence>
<dbReference type="PRINTS" id="PR00377">
    <property type="entry name" value="IMPHPHTASES"/>
</dbReference>
<comment type="caution">
    <text evidence="7">The sequence shown here is derived from an EMBL/GenBank/DDBJ whole genome shotgun (WGS) entry which is preliminary data.</text>
</comment>
<accession>A0A9D1HAJ1</accession>
<reference evidence="7" key="1">
    <citation type="submission" date="2020-10" db="EMBL/GenBank/DDBJ databases">
        <authorList>
            <person name="Gilroy R."/>
        </authorList>
    </citation>
    <scope>NUCLEOTIDE SEQUENCE</scope>
    <source>
        <strain evidence="7">1383</strain>
    </source>
</reference>